<sequence>QLFNHKKKKVAQIIANMINDDFLMSLIQQTSDFNDLVKTKAIEVVVQHDERLFITIVTLLFACYMFVFFSGRLWKKRKNKKLKKVVLTRSMSMGVLHGGELALERLIDYHKAKANFLSLNSAETELDAVLNEERPDFKKLHRCVAKMEMSGKESEAVMKLRNAIRKAEPHKAYEFEMLLVETLIYQGDYTEALRCKCLEEKFITDARRPLYKAIIHISLGYRRHQEEAINCWKEFKQIREEFKRPGKVKDAQLIKISTKFDKFKSVVISLKEDIKEVHRKAKKYK</sequence>
<organism evidence="2 3">
    <name type="scientific">Solanum stoloniferum</name>
    <dbReference type="NCBI Taxonomy" id="62892"/>
    <lineage>
        <taxon>Eukaryota</taxon>
        <taxon>Viridiplantae</taxon>
        <taxon>Streptophyta</taxon>
        <taxon>Embryophyta</taxon>
        <taxon>Tracheophyta</taxon>
        <taxon>Spermatophyta</taxon>
        <taxon>Magnoliopsida</taxon>
        <taxon>eudicotyledons</taxon>
        <taxon>Gunneridae</taxon>
        <taxon>Pentapetalae</taxon>
        <taxon>asterids</taxon>
        <taxon>lamiids</taxon>
        <taxon>Solanales</taxon>
        <taxon>Solanaceae</taxon>
        <taxon>Solanoideae</taxon>
        <taxon>Solaneae</taxon>
        <taxon>Solanum</taxon>
    </lineage>
</organism>
<dbReference type="AlphaFoldDB" id="A0ABD2V827"/>
<dbReference type="PANTHER" id="PTHR36350:SF3">
    <property type="entry name" value="TRANSMEMBRANE PROTEIN"/>
    <property type="match status" value="1"/>
</dbReference>
<keyword evidence="1" id="KW-0812">Transmembrane</keyword>
<name>A0ABD2V827_9SOLN</name>
<proteinExistence type="predicted"/>
<dbReference type="Proteomes" id="UP001627284">
    <property type="component" value="Unassembled WGS sequence"/>
</dbReference>
<evidence type="ECO:0000313" key="2">
    <source>
        <dbReference type="EMBL" id="KAL3376870.1"/>
    </source>
</evidence>
<dbReference type="EMBL" id="JBJKTR010000002">
    <property type="protein sequence ID" value="KAL3376870.1"/>
    <property type="molecule type" value="Genomic_DNA"/>
</dbReference>
<reference evidence="2 3" key="1">
    <citation type="submission" date="2024-05" db="EMBL/GenBank/DDBJ databases">
        <title>De novo assembly of an allotetraploid wild potato.</title>
        <authorList>
            <person name="Hosaka A.J."/>
        </authorList>
    </citation>
    <scope>NUCLEOTIDE SEQUENCE [LARGE SCALE GENOMIC DNA]</scope>
    <source>
        <tissue evidence="2">Young leaves</tissue>
    </source>
</reference>
<feature type="non-terminal residue" evidence="2">
    <location>
        <position position="1"/>
    </location>
</feature>
<comment type="caution">
    <text evidence="2">The sequence shown here is derived from an EMBL/GenBank/DDBJ whole genome shotgun (WGS) entry which is preliminary data.</text>
</comment>
<evidence type="ECO:0000313" key="3">
    <source>
        <dbReference type="Proteomes" id="UP001627284"/>
    </source>
</evidence>
<keyword evidence="1" id="KW-0472">Membrane</keyword>
<accession>A0ABD2V827</accession>
<feature type="transmembrane region" description="Helical" evidence="1">
    <location>
        <begin position="52"/>
        <end position="74"/>
    </location>
</feature>
<dbReference type="PANTHER" id="PTHR36350">
    <property type="entry name" value="TRANSMEMBRANE PROTEIN"/>
    <property type="match status" value="1"/>
</dbReference>
<keyword evidence="3" id="KW-1185">Reference proteome</keyword>
<evidence type="ECO:0000256" key="1">
    <source>
        <dbReference type="SAM" id="Phobius"/>
    </source>
</evidence>
<keyword evidence="1" id="KW-1133">Transmembrane helix</keyword>
<gene>
    <name evidence="2" type="ORF">AABB24_003339</name>
</gene>
<protein>
    <submittedName>
        <fullName evidence="2">Uncharacterized protein</fullName>
    </submittedName>
</protein>